<dbReference type="InterPro" id="IPR000713">
    <property type="entry name" value="Mur_ligase_N"/>
</dbReference>
<dbReference type="InterPro" id="IPR036565">
    <property type="entry name" value="Mur-like_cat_sf"/>
</dbReference>
<keyword evidence="4" id="KW-1185">Reference proteome</keyword>
<protein>
    <submittedName>
        <fullName evidence="3">UDP-N-acetylmuramate:L-alanyl-gamma-D-glutamyl-meso-diaminopimelate ligase</fullName>
    </submittedName>
</protein>
<name>B4RDE3_PHEZH</name>
<organism evidence="3 4">
    <name type="scientific">Phenylobacterium zucineum (strain HLK1)</name>
    <dbReference type="NCBI Taxonomy" id="450851"/>
    <lineage>
        <taxon>Bacteria</taxon>
        <taxon>Pseudomonadati</taxon>
        <taxon>Pseudomonadota</taxon>
        <taxon>Alphaproteobacteria</taxon>
        <taxon>Caulobacterales</taxon>
        <taxon>Caulobacteraceae</taxon>
        <taxon>Phenylobacterium</taxon>
    </lineage>
</organism>
<dbReference type="HOGENOM" id="CLU_028104_0_2_5"/>
<dbReference type="EMBL" id="CP000747">
    <property type="protein sequence ID" value="ACG78333.1"/>
    <property type="molecule type" value="Genomic_DNA"/>
</dbReference>
<dbReference type="SUPFAM" id="SSF53244">
    <property type="entry name" value="MurD-like peptide ligases, peptide-binding domain"/>
    <property type="match status" value="1"/>
</dbReference>
<dbReference type="Gene3D" id="3.40.50.720">
    <property type="entry name" value="NAD(P)-binding Rossmann-like Domain"/>
    <property type="match status" value="1"/>
</dbReference>
<dbReference type="Proteomes" id="UP000001868">
    <property type="component" value="Chromosome"/>
</dbReference>
<dbReference type="OrthoDB" id="9804126at2"/>
<accession>B4RDE3</accession>
<dbReference type="Gene3D" id="3.40.1190.10">
    <property type="entry name" value="Mur-like, catalytic domain"/>
    <property type="match status" value="1"/>
</dbReference>
<proteinExistence type="predicted"/>
<dbReference type="Gene3D" id="3.90.190.20">
    <property type="entry name" value="Mur ligase, C-terminal domain"/>
    <property type="match status" value="1"/>
</dbReference>
<sequence>MRIHFTGIAGAGMSAAALMMREAGHQVSGSDQDVFPPMSTYVEGLGFPFFRAFDPANLPRDLDVLVLGASAKLGGDDNPEVAEARRRGVRVTTFPELVGEATAGKLNTVVAGSFGKSTCTALLAHVLREAGCDAGWMIGAISPSLPDTGHWGAAPQVVLEGDEYIVGPSDHRSKFVLYHPRDVLLTSLVHDHVNVFPTFADYEAPFRELLRLLPADGLLVARDHPAIRAVAGEAACRIVWYDVGPCEGWCAEDVAFGDVTRFTLRSPGGGRLKLATTLLGAHNIENIVGVAAYVLERGLATEAQLARAVESFQGIRRRLDRLTAASRIPLVEGFGSSYEKARSAIEAMRLHYPARPLTVVFEPHTFSWRNREALPWYDTVFEGAARVLVVPPPSHGAASHQQSSFEEILARIERAGVPAAGVRTAEEATAALGGLAGDEVVLLLSSGPLLGLPDSLPPVFDQLYAEPAAA</sequence>
<dbReference type="GO" id="GO:0005524">
    <property type="term" value="F:ATP binding"/>
    <property type="evidence" value="ECO:0007669"/>
    <property type="project" value="InterPro"/>
</dbReference>
<dbReference type="KEGG" id="pzu:PHZ_c1922"/>
<dbReference type="SUPFAM" id="SSF53623">
    <property type="entry name" value="MurD-like peptide ligases, catalytic domain"/>
    <property type="match status" value="1"/>
</dbReference>
<gene>
    <name evidence="3" type="primary">mpl</name>
    <name evidence="3" type="ordered locus">PHZ_c1922</name>
</gene>
<dbReference type="InterPro" id="IPR036615">
    <property type="entry name" value="Mur_ligase_C_dom_sf"/>
</dbReference>
<dbReference type="AlphaFoldDB" id="B4RDE3"/>
<dbReference type="RefSeq" id="WP_012522475.1">
    <property type="nucleotide sequence ID" value="NC_011144.1"/>
</dbReference>
<dbReference type="Pfam" id="PF01225">
    <property type="entry name" value="Mur_ligase"/>
    <property type="match status" value="1"/>
</dbReference>
<evidence type="ECO:0000313" key="4">
    <source>
        <dbReference type="Proteomes" id="UP000001868"/>
    </source>
</evidence>
<dbReference type="STRING" id="450851.PHZ_c1922"/>
<dbReference type="PANTHER" id="PTHR43445">
    <property type="entry name" value="UDP-N-ACETYLMURAMATE--L-ALANINE LIGASE-RELATED"/>
    <property type="match status" value="1"/>
</dbReference>
<dbReference type="InterPro" id="IPR050061">
    <property type="entry name" value="MurCDEF_pg_biosynth"/>
</dbReference>
<dbReference type="eggNOG" id="COG0773">
    <property type="taxonomic scope" value="Bacteria"/>
</dbReference>
<keyword evidence="3" id="KW-0436">Ligase</keyword>
<dbReference type="PANTHER" id="PTHR43445:SF5">
    <property type="entry name" value="UDP-N-ACETYLMURAMATE--L-ALANYL-GAMMA-D-GLUTAMYL-MESO-2,6-DIAMINOHEPTANDIOATE LIGASE"/>
    <property type="match status" value="1"/>
</dbReference>
<dbReference type="SUPFAM" id="SSF51984">
    <property type="entry name" value="MurCD N-terminal domain"/>
    <property type="match status" value="1"/>
</dbReference>
<evidence type="ECO:0000259" key="2">
    <source>
        <dbReference type="Pfam" id="PF08245"/>
    </source>
</evidence>
<dbReference type="Pfam" id="PF08245">
    <property type="entry name" value="Mur_ligase_M"/>
    <property type="match status" value="1"/>
</dbReference>
<evidence type="ECO:0000313" key="3">
    <source>
        <dbReference type="EMBL" id="ACG78333.1"/>
    </source>
</evidence>
<dbReference type="InterPro" id="IPR013221">
    <property type="entry name" value="Mur_ligase_cen"/>
</dbReference>
<feature type="domain" description="Mur ligase central" evidence="2">
    <location>
        <begin position="110"/>
        <end position="292"/>
    </location>
</feature>
<feature type="domain" description="Mur ligase N-terminal catalytic" evidence="1">
    <location>
        <begin position="2"/>
        <end position="104"/>
    </location>
</feature>
<dbReference type="GO" id="GO:0016881">
    <property type="term" value="F:acid-amino acid ligase activity"/>
    <property type="evidence" value="ECO:0007669"/>
    <property type="project" value="InterPro"/>
</dbReference>
<evidence type="ECO:0000259" key="1">
    <source>
        <dbReference type="Pfam" id="PF01225"/>
    </source>
</evidence>
<reference evidence="3 4" key="1">
    <citation type="journal article" date="2008" name="BMC Genomics">
        <title>Complete genome of Phenylobacterium zucineum - a novel facultative intracellular bacterium isolated from human erythroleukemia cell line K562.</title>
        <authorList>
            <person name="Luo Y."/>
            <person name="Xu X."/>
            <person name="Ding Z."/>
            <person name="Liu Z."/>
            <person name="Zhang B."/>
            <person name="Yan Z."/>
            <person name="Sun J."/>
            <person name="Hu S."/>
            <person name="Hu X."/>
        </authorList>
    </citation>
    <scope>NUCLEOTIDE SEQUENCE [LARGE SCALE GENOMIC DNA]</scope>
    <source>
        <strain evidence="3 4">HLK1</strain>
    </source>
</reference>